<evidence type="ECO:0000313" key="3">
    <source>
        <dbReference type="Proteomes" id="UP000267049"/>
    </source>
</evidence>
<dbReference type="InterPro" id="IPR025563">
    <property type="entry name" value="DUF4286"/>
</dbReference>
<sequence length="282" mass="29455">MARDAQPVAGGVAAGIRQSLAQPPDRPGAAQHPALQTRPRAVQERDDRRDPVGVVRAGAGVRAAAQAGLHHHRPGLPGAPGGGALQPCLSVPGGAGDVPADGADGLAGNALVAGRRPGRLRRVLPVVLDADLPVADAEAGVRAGLVADADQVPDAGLPVLLADDAGDAVRDHRRRGARVSGVIYEVNLDIDAAIEHDYRAWLAAHIDEILALPGFTAARLFEQDEPAAEPGRLRLCVQYTLVDATALATYLAEHAPRMRGEGIARFGTRFSATRRVLRETTR</sequence>
<feature type="region of interest" description="Disordered" evidence="1">
    <location>
        <begin position="1"/>
        <end position="51"/>
    </location>
</feature>
<dbReference type="EMBL" id="RIBS01000003">
    <property type="protein sequence ID" value="RNF84580.1"/>
    <property type="molecule type" value="Genomic_DNA"/>
</dbReference>
<protein>
    <submittedName>
        <fullName evidence="2">DUF4286 family protein</fullName>
    </submittedName>
</protein>
<dbReference type="Proteomes" id="UP000267049">
    <property type="component" value="Unassembled WGS sequence"/>
</dbReference>
<name>A0A3M8T0B7_9GAMM</name>
<gene>
    <name evidence="2" type="ORF">EER27_09120</name>
</gene>
<dbReference type="AlphaFoldDB" id="A0A3M8T0B7"/>
<accession>A0A3M8T0B7</accession>
<comment type="caution">
    <text evidence="2">The sequence shown here is derived from an EMBL/GenBank/DDBJ whole genome shotgun (WGS) entry which is preliminary data.</text>
</comment>
<dbReference type="OrthoDB" id="34442at2"/>
<feature type="compositionally biased region" description="Basic and acidic residues" evidence="1">
    <location>
        <begin position="41"/>
        <end position="51"/>
    </location>
</feature>
<reference evidence="2 3" key="1">
    <citation type="submission" date="2018-11" db="EMBL/GenBank/DDBJ databases">
        <title>Lysobacter cryohumiis sp. nov., isolated from soil in the Tianshan Mountains, Xinjiang, China.</title>
        <authorList>
            <person name="Luo Y."/>
            <person name="Sheng H."/>
        </authorList>
    </citation>
    <scope>NUCLEOTIDE SEQUENCE [LARGE SCALE GENOMIC DNA]</scope>
    <source>
        <strain evidence="2 3">ZS60</strain>
    </source>
</reference>
<organism evidence="2 3">
    <name type="scientific">Montanilutibacter psychrotolerans</name>
    <dbReference type="NCBI Taxonomy" id="1327343"/>
    <lineage>
        <taxon>Bacteria</taxon>
        <taxon>Pseudomonadati</taxon>
        <taxon>Pseudomonadota</taxon>
        <taxon>Gammaproteobacteria</taxon>
        <taxon>Lysobacterales</taxon>
        <taxon>Lysobacteraceae</taxon>
        <taxon>Montanilutibacter</taxon>
    </lineage>
</organism>
<keyword evidence="3" id="KW-1185">Reference proteome</keyword>
<dbReference type="Pfam" id="PF14114">
    <property type="entry name" value="DUF4286"/>
    <property type="match status" value="1"/>
</dbReference>
<evidence type="ECO:0000256" key="1">
    <source>
        <dbReference type="SAM" id="MobiDB-lite"/>
    </source>
</evidence>
<proteinExistence type="predicted"/>
<evidence type="ECO:0000313" key="2">
    <source>
        <dbReference type="EMBL" id="RNF84580.1"/>
    </source>
</evidence>